<name>A0A1F5EDS9_9BACT</name>
<feature type="domain" description="Ribosomal protein L9" evidence="8">
    <location>
        <begin position="13"/>
        <end position="40"/>
    </location>
</feature>
<comment type="similarity">
    <text evidence="1">Belongs to the bacterial ribosomal protein bL9 family.</text>
</comment>
<dbReference type="GO" id="GO:1990904">
    <property type="term" value="C:ribonucleoprotein complex"/>
    <property type="evidence" value="ECO:0007669"/>
    <property type="project" value="UniProtKB-KW"/>
</dbReference>
<evidence type="ECO:0000256" key="3">
    <source>
        <dbReference type="ARBA" id="ARBA00022884"/>
    </source>
</evidence>
<dbReference type="GO" id="GO:0019843">
    <property type="term" value="F:rRNA binding"/>
    <property type="evidence" value="ECO:0007669"/>
    <property type="project" value="UniProtKB-KW"/>
</dbReference>
<sequence length="142" mass="15709">MFVVLKENVEKLGAKGETVYVKPGFGRNYLIPKALAVLVSSPEAKGLVVGFEKAKVRAEEKKESGMDIKLPDLEFKVKSKKDGTIYTAVSAAKITKDLRDKGVEVKKVELKESIKEIGEHQVSLILKGEKEARKLRVKVEAL</sequence>
<keyword evidence="2" id="KW-0699">rRNA-binding</keyword>
<evidence type="ECO:0000313" key="10">
    <source>
        <dbReference type="Proteomes" id="UP000178583"/>
    </source>
</evidence>
<evidence type="ECO:0000256" key="7">
    <source>
        <dbReference type="ARBA" id="ARBA00035456"/>
    </source>
</evidence>
<evidence type="ECO:0000256" key="1">
    <source>
        <dbReference type="ARBA" id="ARBA00010605"/>
    </source>
</evidence>
<evidence type="ECO:0000256" key="4">
    <source>
        <dbReference type="ARBA" id="ARBA00022980"/>
    </source>
</evidence>
<dbReference type="Gene3D" id="3.40.5.10">
    <property type="entry name" value="Ribosomal protein L9, N-terminal domain"/>
    <property type="match status" value="1"/>
</dbReference>
<dbReference type="InterPro" id="IPR000244">
    <property type="entry name" value="Ribosomal_bL9"/>
</dbReference>
<evidence type="ECO:0000313" key="9">
    <source>
        <dbReference type="EMBL" id="OGD65599.1"/>
    </source>
</evidence>
<dbReference type="Proteomes" id="UP000178583">
    <property type="component" value="Unassembled WGS sequence"/>
</dbReference>
<dbReference type="InterPro" id="IPR009027">
    <property type="entry name" value="Ribosomal_bL9/RNase_H1_N"/>
</dbReference>
<evidence type="ECO:0000256" key="5">
    <source>
        <dbReference type="ARBA" id="ARBA00023274"/>
    </source>
</evidence>
<dbReference type="Pfam" id="PF01281">
    <property type="entry name" value="Ribosomal_L9_N"/>
    <property type="match status" value="1"/>
</dbReference>
<dbReference type="InterPro" id="IPR020069">
    <property type="entry name" value="Ribosomal_bL9_C"/>
</dbReference>
<dbReference type="InterPro" id="IPR020594">
    <property type="entry name" value="Ribosomal_bL9_bac/chp"/>
</dbReference>
<accession>A0A1F5EDS9</accession>
<dbReference type="EMBL" id="MEZY01000009">
    <property type="protein sequence ID" value="OGD65599.1"/>
    <property type="molecule type" value="Genomic_DNA"/>
</dbReference>
<keyword evidence="5" id="KW-0687">Ribonucleoprotein</keyword>
<protein>
    <recommendedName>
        <fullName evidence="6">Large ribosomal subunit protein bL9</fullName>
    </recommendedName>
    <alternativeName>
        <fullName evidence="7">50S ribosomal protein L9</fullName>
    </alternativeName>
</protein>
<dbReference type="GO" id="GO:0003735">
    <property type="term" value="F:structural constituent of ribosome"/>
    <property type="evidence" value="ECO:0007669"/>
    <property type="project" value="InterPro"/>
</dbReference>
<dbReference type="Gene3D" id="3.10.430.100">
    <property type="entry name" value="Ribosomal protein L9, C-terminal domain"/>
    <property type="match status" value="1"/>
</dbReference>
<dbReference type="GO" id="GO:0005840">
    <property type="term" value="C:ribosome"/>
    <property type="evidence" value="ECO:0007669"/>
    <property type="project" value="UniProtKB-KW"/>
</dbReference>
<dbReference type="SUPFAM" id="SSF55653">
    <property type="entry name" value="Ribosomal protein L9 C-domain"/>
    <property type="match status" value="1"/>
</dbReference>
<keyword evidence="4 9" id="KW-0689">Ribosomal protein</keyword>
<gene>
    <name evidence="9" type="ORF">A2215_03215</name>
</gene>
<dbReference type="STRING" id="1797472.A2215_03215"/>
<dbReference type="InterPro" id="IPR020070">
    <property type="entry name" value="Ribosomal_bL9_N"/>
</dbReference>
<evidence type="ECO:0000256" key="6">
    <source>
        <dbReference type="ARBA" id="ARBA00035292"/>
    </source>
</evidence>
<comment type="caution">
    <text evidence="9">The sequence shown here is derived from an EMBL/GenBank/DDBJ whole genome shotgun (WGS) entry which is preliminary data.</text>
</comment>
<dbReference type="PROSITE" id="PS00651">
    <property type="entry name" value="RIBOSOMAL_L9"/>
    <property type="match status" value="1"/>
</dbReference>
<evidence type="ECO:0000256" key="2">
    <source>
        <dbReference type="ARBA" id="ARBA00022730"/>
    </source>
</evidence>
<evidence type="ECO:0000259" key="8">
    <source>
        <dbReference type="PROSITE" id="PS00651"/>
    </source>
</evidence>
<organism evidence="9 10">
    <name type="scientific">Candidatus Berkelbacteria bacterium RIFOXYA2_FULL_43_10</name>
    <dbReference type="NCBI Taxonomy" id="1797472"/>
    <lineage>
        <taxon>Bacteria</taxon>
        <taxon>Candidatus Berkelbacteria</taxon>
    </lineage>
</organism>
<dbReference type="PANTHER" id="PTHR21368">
    <property type="entry name" value="50S RIBOSOMAL PROTEIN L9"/>
    <property type="match status" value="1"/>
</dbReference>
<dbReference type="GO" id="GO:0006412">
    <property type="term" value="P:translation"/>
    <property type="evidence" value="ECO:0007669"/>
    <property type="project" value="InterPro"/>
</dbReference>
<dbReference type="AlphaFoldDB" id="A0A1F5EDS9"/>
<dbReference type="InterPro" id="IPR036791">
    <property type="entry name" value="Ribosomal_bL9_C_sf"/>
</dbReference>
<dbReference type="InterPro" id="IPR036935">
    <property type="entry name" value="Ribosomal_bL9_N_sf"/>
</dbReference>
<dbReference type="NCBIfam" id="TIGR00158">
    <property type="entry name" value="L9"/>
    <property type="match status" value="1"/>
</dbReference>
<keyword evidence="3" id="KW-0694">RNA-binding</keyword>
<dbReference type="Pfam" id="PF03948">
    <property type="entry name" value="Ribosomal_L9_C"/>
    <property type="match status" value="1"/>
</dbReference>
<proteinExistence type="inferred from homology"/>
<dbReference type="SUPFAM" id="SSF55658">
    <property type="entry name" value="L9 N-domain-like"/>
    <property type="match status" value="1"/>
</dbReference>
<reference evidence="9 10" key="1">
    <citation type="journal article" date="2016" name="Nat. Commun.">
        <title>Thousands of microbial genomes shed light on interconnected biogeochemical processes in an aquifer system.</title>
        <authorList>
            <person name="Anantharaman K."/>
            <person name="Brown C.T."/>
            <person name="Hug L.A."/>
            <person name="Sharon I."/>
            <person name="Castelle C.J."/>
            <person name="Probst A.J."/>
            <person name="Thomas B.C."/>
            <person name="Singh A."/>
            <person name="Wilkins M.J."/>
            <person name="Karaoz U."/>
            <person name="Brodie E.L."/>
            <person name="Williams K.H."/>
            <person name="Hubbard S.S."/>
            <person name="Banfield J.F."/>
        </authorList>
    </citation>
    <scope>NUCLEOTIDE SEQUENCE [LARGE SCALE GENOMIC DNA]</scope>
</reference>